<keyword evidence="3" id="KW-1185">Reference proteome</keyword>
<name>A0ABN7V5P6_GIGMA</name>
<protein>
    <submittedName>
        <fullName evidence="2">46044_t:CDS:1</fullName>
    </submittedName>
</protein>
<organism evidence="2 3">
    <name type="scientific">Gigaspora margarita</name>
    <dbReference type="NCBI Taxonomy" id="4874"/>
    <lineage>
        <taxon>Eukaryota</taxon>
        <taxon>Fungi</taxon>
        <taxon>Fungi incertae sedis</taxon>
        <taxon>Mucoromycota</taxon>
        <taxon>Glomeromycotina</taxon>
        <taxon>Glomeromycetes</taxon>
        <taxon>Diversisporales</taxon>
        <taxon>Gigasporaceae</taxon>
        <taxon>Gigaspora</taxon>
    </lineage>
</organism>
<reference evidence="2 3" key="1">
    <citation type="submission" date="2021-06" db="EMBL/GenBank/DDBJ databases">
        <authorList>
            <person name="Kallberg Y."/>
            <person name="Tangrot J."/>
            <person name="Rosling A."/>
        </authorList>
    </citation>
    <scope>NUCLEOTIDE SEQUENCE [LARGE SCALE GENOMIC DNA]</scope>
    <source>
        <strain evidence="2 3">120-4 pot B 10/14</strain>
    </source>
</reference>
<gene>
    <name evidence="2" type="ORF">GMARGA_LOCUS14709</name>
</gene>
<feature type="region of interest" description="Disordered" evidence="1">
    <location>
        <begin position="163"/>
        <end position="183"/>
    </location>
</feature>
<comment type="caution">
    <text evidence="2">The sequence shown here is derived from an EMBL/GenBank/DDBJ whole genome shotgun (WGS) entry which is preliminary data.</text>
</comment>
<sequence length="290" mass="33719">MTIHTSQGITLKSPQRVWVIDENLAWDNLIYLAVGRIEYLSQLIWVEAPPLPPKIAQKIEEEKKKKRLDHELRPSIQEKLIGYLGQDKEKGREFDLTVDYILILKRIQEERCASCFIEMKFEWDQPGNILQWTEIESVVETPGSRDIDLMEMSPTIFKSPLFTQSDTSKKRTNDPKLFPDKPSNKKVKQIKKESLTLKKLIEELSTEPSTPQVLVTKKKNANNFVDLYTHAETENEIINREVITSYYLFGKALEDKYDHYKKNNPKRTAQALVNKEVRSQLPNSVSDDLL</sequence>
<accession>A0ABN7V5P6</accession>
<feature type="compositionally biased region" description="Basic and acidic residues" evidence="1">
    <location>
        <begin position="167"/>
        <end position="183"/>
    </location>
</feature>
<evidence type="ECO:0000256" key="1">
    <source>
        <dbReference type="SAM" id="MobiDB-lite"/>
    </source>
</evidence>
<proteinExistence type="predicted"/>
<dbReference type="EMBL" id="CAJVQB010009861">
    <property type="protein sequence ID" value="CAG8734429.1"/>
    <property type="molecule type" value="Genomic_DNA"/>
</dbReference>
<dbReference type="Proteomes" id="UP000789901">
    <property type="component" value="Unassembled WGS sequence"/>
</dbReference>
<evidence type="ECO:0000313" key="2">
    <source>
        <dbReference type="EMBL" id="CAG8734429.1"/>
    </source>
</evidence>
<evidence type="ECO:0000313" key="3">
    <source>
        <dbReference type="Proteomes" id="UP000789901"/>
    </source>
</evidence>